<name>A0ABM8VPB0_9BACL</name>
<evidence type="ECO:0008006" key="3">
    <source>
        <dbReference type="Google" id="ProtNLM"/>
    </source>
</evidence>
<proteinExistence type="predicted"/>
<protein>
    <recommendedName>
        <fullName evidence="3">Fibronectin type-III domain-containing protein</fullName>
    </recommendedName>
</protein>
<keyword evidence="2" id="KW-1185">Reference proteome</keyword>
<dbReference type="EMBL" id="CAJVCE010000018">
    <property type="protein sequence ID" value="CAG7652646.1"/>
    <property type="molecule type" value="Genomic_DNA"/>
</dbReference>
<evidence type="ECO:0000313" key="1">
    <source>
        <dbReference type="EMBL" id="CAG7652646.1"/>
    </source>
</evidence>
<dbReference type="Proteomes" id="UP000730618">
    <property type="component" value="Unassembled WGS sequence"/>
</dbReference>
<organism evidence="1 2">
    <name type="scientific">Paenibacillus allorhizosphaerae</name>
    <dbReference type="NCBI Taxonomy" id="2849866"/>
    <lineage>
        <taxon>Bacteria</taxon>
        <taxon>Bacillati</taxon>
        <taxon>Bacillota</taxon>
        <taxon>Bacilli</taxon>
        <taxon>Bacillales</taxon>
        <taxon>Paenibacillaceae</taxon>
        <taxon>Paenibacillus</taxon>
    </lineage>
</organism>
<accession>A0ABM8VPB0</accession>
<comment type="caution">
    <text evidence="1">The sequence shown here is derived from an EMBL/GenBank/DDBJ whole genome shotgun (WGS) entry which is preliminary data.</text>
</comment>
<evidence type="ECO:0000313" key="2">
    <source>
        <dbReference type="Proteomes" id="UP000730618"/>
    </source>
</evidence>
<gene>
    <name evidence="1" type="ORF">PAECIP111802_05288</name>
</gene>
<sequence length="96" mass="11149">MEDTVPYVPYSDDYIASGTYYYRISARNSTGTSVLSNVESVTSNQIIRFESLLDKTNRLSKRILELYHLHWEIVFAQVGFPFQPALLIQDHRRTFG</sequence>
<reference evidence="1 2" key="1">
    <citation type="submission" date="2021-06" db="EMBL/GenBank/DDBJ databases">
        <authorList>
            <person name="Criscuolo A."/>
        </authorList>
    </citation>
    <scope>NUCLEOTIDE SEQUENCE [LARGE SCALE GENOMIC DNA]</scope>
    <source>
        <strain evidence="2">CIP 111802</strain>
    </source>
</reference>